<dbReference type="RefSeq" id="WP_014779785.1">
    <property type="nucleotide sequence ID" value="NC_018012.1"/>
</dbReference>
<evidence type="ECO:0000313" key="1">
    <source>
        <dbReference type="EMBL" id="AFL75386.1"/>
    </source>
</evidence>
<dbReference type="InterPro" id="IPR027417">
    <property type="entry name" value="P-loop_NTPase"/>
</dbReference>
<dbReference type="Proteomes" id="UP000006062">
    <property type="component" value="Chromosome"/>
</dbReference>
<dbReference type="EMBL" id="CP003154">
    <property type="protein sequence ID" value="AFL75386.1"/>
    <property type="molecule type" value="Genomic_DNA"/>
</dbReference>
<sequence>MSDAAVLLPYQIRWSQDLAQVKLWEKSRRIGASYGEAADDVLHASASTGGGDVYYISYNQDMTATYIADCAAWAKRFDAALGAIGESVFKADNGKDIHVFNIQFASGHHIQAFSNNPRNLRSKGRPGDRVVVDEAAFVDDLDELLKAALAVTMWGGQVRILSTHNGAESPFNRLLQDVRAGRFDYALHRTTLDDALADGLYRRICQVTGQVWSPAAETAWRAQLIRRYRPNHEEELFCVPSMGGGAYLPRVLVESCMPEEADSGPLLRYAGDARFNAQPERVRAGIVADWLCTTVEPLLASLDPTRRHVAGMDFARSGDTTAIVLLEIGATLQRTWRALIELHNVPFAQQRQILHHCLTRLPRFQGAALDAGGNGAQIAEETAEAFGRTRIQCVSFTEALYRDQFPRYKAALEDRTLTLIRHDDVLEDHRAVVLVRGIPRLPAGKTDARGERHGDSAIAGLLAMLAADADPPDINQIQTGGARETAGLGLDAAAPAIAAIGWGTVPSGTHFGD</sequence>
<gene>
    <name evidence="1" type="ordered locus">Thivi_3519</name>
</gene>
<keyword evidence="2" id="KW-1185">Reference proteome</keyword>
<dbReference type="Gene3D" id="3.30.420.240">
    <property type="match status" value="1"/>
</dbReference>
<accession>I3YEG8</accession>
<evidence type="ECO:0000313" key="2">
    <source>
        <dbReference type="Proteomes" id="UP000006062"/>
    </source>
</evidence>
<organism evidence="1 2">
    <name type="scientific">Thiocystis violascens (strain ATCC 17096 / DSM 198 / 6111)</name>
    <name type="common">Chromatium violascens</name>
    <dbReference type="NCBI Taxonomy" id="765911"/>
    <lineage>
        <taxon>Bacteria</taxon>
        <taxon>Pseudomonadati</taxon>
        <taxon>Pseudomonadota</taxon>
        <taxon>Gammaproteobacteria</taxon>
        <taxon>Chromatiales</taxon>
        <taxon>Chromatiaceae</taxon>
        <taxon>Thiocystis</taxon>
    </lineage>
</organism>
<dbReference type="HOGENOM" id="CLU_030701_0_0_6"/>
<reference evidence="1 2" key="1">
    <citation type="submission" date="2012-06" db="EMBL/GenBank/DDBJ databases">
        <title>Complete sequence of Thiocystis violascens DSM 198.</title>
        <authorList>
            <consortium name="US DOE Joint Genome Institute"/>
            <person name="Lucas S."/>
            <person name="Han J."/>
            <person name="Lapidus A."/>
            <person name="Cheng J.-F."/>
            <person name="Goodwin L."/>
            <person name="Pitluck S."/>
            <person name="Peters L."/>
            <person name="Ovchinnikova G."/>
            <person name="Teshima H."/>
            <person name="Detter J.C."/>
            <person name="Han C."/>
            <person name="Tapia R."/>
            <person name="Land M."/>
            <person name="Hauser L."/>
            <person name="Kyrpides N."/>
            <person name="Ivanova N."/>
            <person name="Pagani I."/>
            <person name="Vogl K."/>
            <person name="Liu Z."/>
            <person name="Frigaard N.-U."/>
            <person name="Bryant D."/>
            <person name="Woyke T."/>
        </authorList>
    </citation>
    <scope>NUCLEOTIDE SEQUENCE [LARGE SCALE GENOMIC DNA]</scope>
    <source>
        <strain evidence="2">ATCC 17096 / DSM 198 / 6111</strain>
    </source>
</reference>
<proteinExistence type="predicted"/>
<dbReference type="Gene3D" id="3.40.50.300">
    <property type="entry name" value="P-loop containing nucleotide triphosphate hydrolases"/>
    <property type="match status" value="1"/>
</dbReference>
<dbReference type="eggNOG" id="COG4373">
    <property type="taxonomic scope" value="Bacteria"/>
</dbReference>
<dbReference type="InterPro" id="IPR012036">
    <property type="entry name" value="Phage_Mu_Gp28"/>
</dbReference>
<dbReference type="KEGG" id="tvi:Thivi_3519"/>
<name>I3YEG8_THIV6</name>
<protein>
    <submittedName>
        <fullName evidence="1">Mu-like prophage FluMu protein gp28</fullName>
    </submittedName>
</protein>
<dbReference type="PIRSF" id="PIRSF007056">
    <property type="entry name" value="UCP007056"/>
    <property type="match status" value="1"/>
</dbReference>
<dbReference type="AlphaFoldDB" id="I3YEG8"/>
<dbReference type="STRING" id="765911.Thivi_3519"/>
<dbReference type="OrthoDB" id="5827905at2"/>